<evidence type="ECO:0000313" key="14">
    <source>
        <dbReference type="EMBL" id="MDH5830978.1"/>
    </source>
</evidence>
<organism evidence="14 15">
    <name type="scientific">Luteimonas rhizosphaericola</name>
    <dbReference type="NCBI Taxonomy" id="3042024"/>
    <lineage>
        <taxon>Bacteria</taxon>
        <taxon>Pseudomonadati</taxon>
        <taxon>Pseudomonadota</taxon>
        <taxon>Gammaproteobacteria</taxon>
        <taxon>Lysobacterales</taxon>
        <taxon>Lysobacteraceae</taxon>
        <taxon>Luteimonas</taxon>
    </lineage>
</organism>
<dbReference type="InterPro" id="IPR002550">
    <property type="entry name" value="CNNM"/>
</dbReference>
<evidence type="ECO:0000256" key="10">
    <source>
        <dbReference type="SAM" id="Phobius"/>
    </source>
</evidence>
<keyword evidence="3" id="KW-0677">Repeat</keyword>
<keyword evidence="4 8" id="KW-1133">Transmembrane helix</keyword>
<dbReference type="RefSeq" id="WP_280601898.1">
    <property type="nucleotide sequence ID" value="NZ_JARXRN010000025.1"/>
</dbReference>
<dbReference type="PROSITE" id="PS51371">
    <property type="entry name" value="CBS"/>
    <property type="match status" value="2"/>
</dbReference>
<feature type="domain" description="CBS" evidence="12">
    <location>
        <begin position="242"/>
        <end position="304"/>
    </location>
</feature>
<feature type="domain" description="CBS" evidence="12">
    <location>
        <begin position="307"/>
        <end position="365"/>
    </location>
</feature>
<dbReference type="InterPro" id="IPR046342">
    <property type="entry name" value="CBS_dom_sf"/>
</dbReference>
<dbReference type="PANTHER" id="PTHR22777">
    <property type="entry name" value="HEMOLYSIN-RELATED"/>
    <property type="match status" value="1"/>
</dbReference>
<feature type="region of interest" description="Disordered" evidence="9">
    <location>
        <begin position="396"/>
        <end position="418"/>
    </location>
</feature>
<comment type="subcellular location">
    <subcellularLocation>
        <location evidence="1">Membrane</location>
        <topology evidence="1">Multi-pass membrane protein</topology>
    </subcellularLocation>
</comment>
<reference evidence="14 15" key="1">
    <citation type="submission" date="2023-04" db="EMBL/GenBank/DDBJ databases">
        <title>Luteimonas sp. M1R5S18.</title>
        <authorList>
            <person name="Sun J.-Q."/>
        </authorList>
    </citation>
    <scope>NUCLEOTIDE SEQUENCE [LARGE SCALE GENOMIC DNA]</scope>
    <source>
        <strain evidence="14 15">M1R5S18</strain>
    </source>
</reference>
<sequence>MKSFRLRASARGCAAAAVLLPAAALAAGAAPTADVAPSGTPADVALMLAYLFGAIVLSFLCSIAESALLSMTPSYVAGLRATRPALADRLQTLRVDKIDRSLAAILTLNTIAHTVGAVGSGAKATVVFGSAWVGVFSAVATLLILFLSEIVPKTLGALYWRRLAAPVAWFIRAMIVLLYPLIVVSELLTRLLARGHQAEGFNRQEFLAMAGMGEASGDLDPRESRILRNLFAMGTLRTRDVMTPRPVVAALASDTPVADALADAKAQPFSRLPVYANDIDDIAGFVLRDELRQAEAAGRGGEAVADLARPLATVADSMPLGALLEFLLERRQQIALVVGEYGDTVGLVSMEDVVETLLGDEIVDERDRATDMQRLARERWQRRAARRGVVWQAHAASPVDASAAGSQPPGADQAPRDD</sequence>
<feature type="transmembrane region" description="Helical" evidence="10">
    <location>
        <begin position="44"/>
        <end position="64"/>
    </location>
</feature>
<dbReference type="SUPFAM" id="SSF54631">
    <property type="entry name" value="CBS-domain pair"/>
    <property type="match status" value="1"/>
</dbReference>
<keyword evidence="11" id="KW-0732">Signal</keyword>
<evidence type="ECO:0000259" key="12">
    <source>
        <dbReference type="PROSITE" id="PS51371"/>
    </source>
</evidence>
<dbReference type="Proteomes" id="UP001156831">
    <property type="component" value="Unassembled WGS sequence"/>
</dbReference>
<keyword evidence="2 8" id="KW-0812">Transmembrane</keyword>
<keyword evidence="15" id="KW-1185">Reference proteome</keyword>
<accession>A0ABT6JJX5</accession>
<dbReference type="Gene3D" id="3.10.580.10">
    <property type="entry name" value="CBS-domain"/>
    <property type="match status" value="1"/>
</dbReference>
<evidence type="ECO:0000256" key="2">
    <source>
        <dbReference type="ARBA" id="ARBA00022692"/>
    </source>
</evidence>
<dbReference type="InterPro" id="IPR044751">
    <property type="entry name" value="Ion_transp-like_CBS"/>
</dbReference>
<proteinExistence type="predicted"/>
<evidence type="ECO:0000256" key="11">
    <source>
        <dbReference type="SAM" id="SignalP"/>
    </source>
</evidence>
<dbReference type="EMBL" id="JARXRN010000025">
    <property type="protein sequence ID" value="MDH5830978.1"/>
    <property type="molecule type" value="Genomic_DNA"/>
</dbReference>
<evidence type="ECO:0000256" key="8">
    <source>
        <dbReference type="PROSITE-ProRule" id="PRU01193"/>
    </source>
</evidence>
<comment type="caution">
    <text evidence="14">The sequence shown here is derived from an EMBL/GenBank/DDBJ whole genome shotgun (WGS) entry which is preliminary data.</text>
</comment>
<feature type="compositionally biased region" description="Low complexity" evidence="9">
    <location>
        <begin position="396"/>
        <end position="406"/>
    </location>
</feature>
<evidence type="ECO:0000256" key="9">
    <source>
        <dbReference type="SAM" id="MobiDB-lite"/>
    </source>
</evidence>
<protein>
    <submittedName>
        <fullName evidence="14">Hemolysin family protein</fullName>
    </submittedName>
</protein>
<gene>
    <name evidence="14" type="ORF">QFW80_10675</name>
</gene>
<keyword evidence="5 7" id="KW-0129">CBS domain</keyword>
<evidence type="ECO:0000256" key="3">
    <source>
        <dbReference type="ARBA" id="ARBA00022737"/>
    </source>
</evidence>
<evidence type="ECO:0000256" key="1">
    <source>
        <dbReference type="ARBA" id="ARBA00004141"/>
    </source>
</evidence>
<feature type="signal peptide" evidence="11">
    <location>
        <begin position="1"/>
        <end position="29"/>
    </location>
</feature>
<evidence type="ECO:0000256" key="7">
    <source>
        <dbReference type="PROSITE-ProRule" id="PRU00703"/>
    </source>
</evidence>
<evidence type="ECO:0000256" key="4">
    <source>
        <dbReference type="ARBA" id="ARBA00022989"/>
    </source>
</evidence>
<feature type="transmembrane region" description="Helical" evidence="10">
    <location>
        <begin position="101"/>
        <end position="119"/>
    </location>
</feature>
<evidence type="ECO:0000256" key="5">
    <source>
        <dbReference type="ARBA" id="ARBA00023122"/>
    </source>
</evidence>
<evidence type="ECO:0000313" key="15">
    <source>
        <dbReference type="Proteomes" id="UP001156831"/>
    </source>
</evidence>
<name>A0ABT6JJX5_9GAMM</name>
<dbReference type="Pfam" id="PF00571">
    <property type="entry name" value="CBS"/>
    <property type="match status" value="2"/>
</dbReference>
<feature type="transmembrane region" description="Helical" evidence="10">
    <location>
        <begin position="163"/>
        <end position="182"/>
    </location>
</feature>
<dbReference type="CDD" id="cd04590">
    <property type="entry name" value="CBS_pair_CorC_HlyC_assoc"/>
    <property type="match status" value="1"/>
</dbReference>
<keyword evidence="6 8" id="KW-0472">Membrane</keyword>
<evidence type="ECO:0000259" key="13">
    <source>
        <dbReference type="PROSITE" id="PS51846"/>
    </source>
</evidence>
<feature type="transmembrane region" description="Helical" evidence="10">
    <location>
        <begin position="131"/>
        <end position="151"/>
    </location>
</feature>
<dbReference type="Pfam" id="PF01595">
    <property type="entry name" value="CNNM"/>
    <property type="match status" value="1"/>
</dbReference>
<dbReference type="InterPro" id="IPR000644">
    <property type="entry name" value="CBS_dom"/>
</dbReference>
<dbReference type="PANTHER" id="PTHR22777:SF4">
    <property type="entry name" value="UPF0053 PROTEIN SLL1254"/>
    <property type="match status" value="1"/>
</dbReference>
<dbReference type="PROSITE" id="PS51846">
    <property type="entry name" value="CNNM"/>
    <property type="match status" value="1"/>
</dbReference>
<feature type="chain" id="PRO_5047098760" evidence="11">
    <location>
        <begin position="30"/>
        <end position="418"/>
    </location>
</feature>
<feature type="domain" description="CNNM transmembrane" evidence="13">
    <location>
        <begin position="40"/>
        <end position="223"/>
    </location>
</feature>
<evidence type="ECO:0000256" key="6">
    <source>
        <dbReference type="ARBA" id="ARBA00023136"/>
    </source>
</evidence>